<keyword evidence="5 7" id="KW-1133">Transmembrane helix</keyword>
<dbReference type="AlphaFoldDB" id="A0A837D944"/>
<accession>A0A837D944</accession>
<evidence type="ECO:0000256" key="7">
    <source>
        <dbReference type="SAM" id="Phobius"/>
    </source>
</evidence>
<evidence type="ECO:0000313" key="9">
    <source>
        <dbReference type="EMBL" id="KHF44389.1"/>
    </source>
</evidence>
<dbReference type="PANTHER" id="PTHR42709:SF6">
    <property type="entry name" value="UNDECAPRENYL PHOSPHATE TRANSPORTER A"/>
    <property type="match status" value="1"/>
</dbReference>
<keyword evidence="6 7" id="KW-0472">Membrane</keyword>
<evidence type="ECO:0000256" key="3">
    <source>
        <dbReference type="ARBA" id="ARBA00022475"/>
    </source>
</evidence>
<dbReference type="Pfam" id="PF09335">
    <property type="entry name" value="VTT_dom"/>
    <property type="match status" value="1"/>
</dbReference>
<comment type="similarity">
    <text evidence="2">Belongs to the DedA family.</text>
</comment>
<comment type="caution">
    <text evidence="9">The sequence shown here is derived from an EMBL/GenBank/DDBJ whole genome shotgun (WGS) entry which is preliminary data.</text>
</comment>
<comment type="subcellular location">
    <subcellularLocation>
        <location evidence="1">Cell membrane</location>
        <topology evidence="1">Multi-pass membrane protein</topology>
    </subcellularLocation>
</comment>
<evidence type="ECO:0000259" key="8">
    <source>
        <dbReference type="Pfam" id="PF09335"/>
    </source>
</evidence>
<dbReference type="InterPro" id="IPR051311">
    <property type="entry name" value="DedA_domain"/>
</dbReference>
<feature type="domain" description="VTT" evidence="8">
    <location>
        <begin position="18"/>
        <end position="143"/>
    </location>
</feature>
<feature type="transmembrane region" description="Helical" evidence="7">
    <location>
        <begin position="40"/>
        <end position="60"/>
    </location>
</feature>
<dbReference type="Proteomes" id="UP000030848">
    <property type="component" value="Unassembled WGS sequence"/>
</dbReference>
<evidence type="ECO:0000256" key="6">
    <source>
        <dbReference type="ARBA" id="ARBA00023136"/>
    </source>
</evidence>
<evidence type="ECO:0000256" key="2">
    <source>
        <dbReference type="ARBA" id="ARBA00010792"/>
    </source>
</evidence>
<name>A0A837D944_9PSEU</name>
<protein>
    <submittedName>
        <fullName evidence="9">Membrane protein</fullName>
    </submittedName>
</protein>
<organism evidence="9 10">
    <name type="scientific">Saccharomonospora viridis</name>
    <dbReference type="NCBI Taxonomy" id="1852"/>
    <lineage>
        <taxon>Bacteria</taxon>
        <taxon>Bacillati</taxon>
        <taxon>Actinomycetota</taxon>
        <taxon>Actinomycetes</taxon>
        <taxon>Pseudonocardiales</taxon>
        <taxon>Pseudonocardiaceae</taxon>
        <taxon>Saccharomonospora</taxon>
    </lineage>
</organism>
<dbReference type="EMBL" id="JRZE01000003">
    <property type="protein sequence ID" value="KHF44389.1"/>
    <property type="molecule type" value="Genomic_DNA"/>
</dbReference>
<proteinExistence type="inferred from homology"/>
<evidence type="ECO:0000256" key="1">
    <source>
        <dbReference type="ARBA" id="ARBA00004651"/>
    </source>
</evidence>
<feature type="transmembrane region" description="Helical" evidence="7">
    <location>
        <begin position="156"/>
        <end position="174"/>
    </location>
</feature>
<dbReference type="GO" id="GO:0005886">
    <property type="term" value="C:plasma membrane"/>
    <property type="evidence" value="ECO:0007669"/>
    <property type="project" value="UniProtKB-SubCell"/>
</dbReference>
<gene>
    <name evidence="9" type="ORF">MINT15_12710</name>
</gene>
<dbReference type="PANTHER" id="PTHR42709">
    <property type="entry name" value="ALKALINE PHOSPHATASE LIKE PROTEIN"/>
    <property type="match status" value="1"/>
</dbReference>
<evidence type="ECO:0000256" key="4">
    <source>
        <dbReference type="ARBA" id="ARBA00022692"/>
    </source>
</evidence>
<evidence type="ECO:0000313" key="10">
    <source>
        <dbReference type="Proteomes" id="UP000030848"/>
    </source>
</evidence>
<keyword evidence="4 7" id="KW-0812">Transmembrane</keyword>
<dbReference type="InterPro" id="IPR032816">
    <property type="entry name" value="VTT_dom"/>
</dbReference>
<keyword evidence="3" id="KW-1003">Cell membrane</keyword>
<reference evidence="9 10" key="1">
    <citation type="submission" date="2014-10" db="EMBL/GenBank/DDBJ databases">
        <title>Genome sequence of Micropolyspora internatus JCM3315.</title>
        <authorList>
            <person name="Shin S.-K."/>
            <person name="Yi H."/>
        </authorList>
    </citation>
    <scope>NUCLEOTIDE SEQUENCE [LARGE SCALE GENOMIC DNA]</scope>
    <source>
        <strain evidence="9 10">JCM 3315</strain>
    </source>
</reference>
<dbReference type="OrthoDB" id="3693767at2"/>
<feature type="transmembrane region" description="Helical" evidence="7">
    <location>
        <begin position="123"/>
        <end position="144"/>
    </location>
</feature>
<sequence length="184" mass="18689">MDDVSLLLLFAVAVVPLVPTEIALIGMGVAAANGGDPFPLVLAVAAAGCLICDIGLYLVGRVGGAHLLDRLRARPSADASARWIGRHLDRCGVPILVLARWLPAGGTVGALLAGSLRWSGSRFVSASLIGVPLWCAYAGGLGYLGGALAEQSHLGVVISAVLALTVAVVIAAMFRRATSASVRA</sequence>
<dbReference type="RefSeq" id="WP_037309213.1">
    <property type="nucleotide sequence ID" value="NZ_CALJZO010000088.1"/>
</dbReference>
<evidence type="ECO:0000256" key="5">
    <source>
        <dbReference type="ARBA" id="ARBA00022989"/>
    </source>
</evidence>